<protein>
    <submittedName>
        <fullName evidence="2">Uncharacterized protein</fullName>
    </submittedName>
</protein>
<keyword evidence="1" id="KW-1133">Transmembrane helix</keyword>
<reference evidence="2" key="1">
    <citation type="submission" date="2016-10" db="EMBL/GenBank/DDBJ databases">
        <title>Sequence of Gallionella enrichment culture.</title>
        <authorList>
            <person name="Poehlein A."/>
            <person name="Muehling M."/>
            <person name="Daniel R."/>
        </authorList>
    </citation>
    <scope>NUCLEOTIDE SEQUENCE</scope>
</reference>
<feature type="transmembrane region" description="Helical" evidence="1">
    <location>
        <begin position="129"/>
        <end position="152"/>
    </location>
</feature>
<keyword evidence="1" id="KW-0812">Transmembrane</keyword>
<organism evidence="2">
    <name type="scientific">mine drainage metagenome</name>
    <dbReference type="NCBI Taxonomy" id="410659"/>
    <lineage>
        <taxon>unclassified sequences</taxon>
        <taxon>metagenomes</taxon>
        <taxon>ecological metagenomes</taxon>
    </lineage>
</organism>
<proteinExistence type="predicted"/>
<dbReference type="AlphaFoldDB" id="A0A1J5PR90"/>
<evidence type="ECO:0000313" key="2">
    <source>
        <dbReference type="EMBL" id="OIQ73674.1"/>
    </source>
</evidence>
<gene>
    <name evidence="2" type="ORF">GALL_446860</name>
</gene>
<evidence type="ECO:0000256" key="1">
    <source>
        <dbReference type="SAM" id="Phobius"/>
    </source>
</evidence>
<comment type="caution">
    <text evidence="2">The sequence shown here is derived from an EMBL/GenBank/DDBJ whole genome shotgun (WGS) entry which is preliminary data.</text>
</comment>
<name>A0A1J5PR90_9ZZZZ</name>
<sequence length="258" mass="25927">MTTLTPVLATSPADSATVTLDPPVTAIAPIVLPVNAAEVALTTTAPVGATLAPMVTSAVAAVAKLAPVCVAVTEVPPSIAIVFATAPLWVTETAPTGLAVVPTTPPMVTVPAVLVVVTPKPPTTVTLPAVVPVAVTFVVAAAVIATLPEALLSERVKLVRPVHFETSAVKPAPVELMVAVGIPVMVMLPANAVPARLAFSTVAAFELPVSLSNALRVSVVPALNVCAPVSVAAPKVSTPVVSVYDEFVEAALVTAEFV</sequence>
<keyword evidence="1" id="KW-0472">Membrane</keyword>
<dbReference type="EMBL" id="MLJW01002781">
    <property type="protein sequence ID" value="OIQ73674.1"/>
    <property type="molecule type" value="Genomic_DNA"/>
</dbReference>
<accession>A0A1J5PR90</accession>